<organism evidence="1 2">
    <name type="scientific">Larkinella punicea</name>
    <dbReference type="NCBI Taxonomy" id="2315727"/>
    <lineage>
        <taxon>Bacteria</taxon>
        <taxon>Pseudomonadati</taxon>
        <taxon>Bacteroidota</taxon>
        <taxon>Cytophagia</taxon>
        <taxon>Cytophagales</taxon>
        <taxon>Spirosomataceae</taxon>
        <taxon>Larkinella</taxon>
    </lineage>
</organism>
<gene>
    <name evidence="1" type="ORF">DUE52_11320</name>
</gene>
<sequence>MNGYTVEIATHAHFALVWEFELKAASMDEAAFLAEGWMENNGFSLCYFTYIINQANGVREAFITPDC</sequence>
<accession>A0A368JQ42</accession>
<name>A0A368JQ42_9BACT</name>
<dbReference type="EMBL" id="QOWE01000008">
    <property type="protein sequence ID" value="RCR69435.1"/>
    <property type="molecule type" value="Genomic_DNA"/>
</dbReference>
<reference evidence="1 2" key="1">
    <citation type="submission" date="2018-07" db="EMBL/GenBank/DDBJ databases">
        <title>Genome analysis of Larkinella rosea.</title>
        <authorList>
            <person name="Zhou Z."/>
            <person name="Wang G."/>
        </authorList>
    </citation>
    <scope>NUCLEOTIDE SEQUENCE [LARGE SCALE GENOMIC DNA]</scope>
    <source>
        <strain evidence="2">zzj9</strain>
    </source>
</reference>
<dbReference type="RefSeq" id="WP_114406122.1">
    <property type="nucleotide sequence ID" value="NZ_QOWE01000008.1"/>
</dbReference>
<dbReference type="Proteomes" id="UP000253383">
    <property type="component" value="Unassembled WGS sequence"/>
</dbReference>
<proteinExistence type="predicted"/>
<dbReference type="AlphaFoldDB" id="A0A368JQ42"/>
<protein>
    <submittedName>
        <fullName evidence="1">Uncharacterized protein</fullName>
    </submittedName>
</protein>
<keyword evidence="2" id="KW-1185">Reference proteome</keyword>
<evidence type="ECO:0000313" key="2">
    <source>
        <dbReference type="Proteomes" id="UP000253383"/>
    </source>
</evidence>
<comment type="caution">
    <text evidence="1">The sequence shown here is derived from an EMBL/GenBank/DDBJ whole genome shotgun (WGS) entry which is preliminary data.</text>
</comment>
<evidence type="ECO:0000313" key="1">
    <source>
        <dbReference type="EMBL" id="RCR69435.1"/>
    </source>
</evidence>